<dbReference type="Proteomes" id="UP000294508">
    <property type="component" value="Unassembled WGS sequence"/>
</dbReference>
<proteinExistence type="predicted"/>
<keyword evidence="2" id="KW-1185">Reference proteome</keyword>
<accession>A0A4R2HRG9</accession>
<dbReference type="InterPro" id="IPR054188">
    <property type="entry name" value="DUF6893"/>
</dbReference>
<evidence type="ECO:0000313" key="1">
    <source>
        <dbReference type="EMBL" id="TCO33687.1"/>
    </source>
</evidence>
<dbReference type="EMBL" id="SLWN01000003">
    <property type="protein sequence ID" value="TCO33687.1"/>
    <property type="molecule type" value="Genomic_DNA"/>
</dbReference>
<protein>
    <submittedName>
        <fullName evidence="1">Uncharacterized protein</fullName>
    </submittedName>
</protein>
<sequence>MRLMLLGLLLLVLLAIGYYGLEDIRRYLRIRDM</sequence>
<gene>
    <name evidence="1" type="ORF">EV652_103689</name>
</gene>
<name>A0A4R2HRG9_9ACTN</name>
<organism evidence="1 2">
    <name type="scientific">Kribbella steppae</name>
    <dbReference type="NCBI Taxonomy" id="2512223"/>
    <lineage>
        <taxon>Bacteria</taxon>
        <taxon>Bacillati</taxon>
        <taxon>Actinomycetota</taxon>
        <taxon>Actinomycetes</taxon>
        <taxon>Propionibacteriales</taxon>
        <taxon>Kribbellaceae</taxon>
        <taxon>Kribbella</taxon>
    </lineage>
</organism>
<reference evidence="1 2" key="1">
    <citation type="journal article" date="2015" name="Stand. Genomic Sci.">
        <title>Genomic Encyclopedia of Bacterial and Archaeal Type Strains, Phase III: the genomes of soil and plant-associated and newly described type strains.</title>
        <authorList>
            <person name="Whitman W.B."/>
            <person name="Woyke T."/>
            <person name="Klenk H.P."/>
            <person name="Zhou Y."/>
            <person name="Lilburn T.G."/>
            <person name="Beck B.J."/>
            <person name="De Vos P."/>
            <person name="Vandamme P."/>
            <person name="Eisen J.A."/>
            <person name="Garrity G."/>
            <person name="Hugenholtz P."/>
            <person name="Kyrpides N.C."/>
        </authorList>
    </citation>
    <scope>NUCLEOTIDE SEQUENCE [LARGE SCALE GENOMIC DNA]</scope>
    <source>
        <strain evidence="1 2">VKM Ac-2572</strain>
    </source>
</reference>
<dbReference type="Pfam" id="PF21833">
    <property type="entry name" value="DUF6893"/>
    <property type="match status" value="1"/>
</dbReference>
<comment type="caution">
    <text evidence="1">The sequence shown here is derived from an EMBL/GenBank/DDBJ whole genome shotgun (WGS) entry which is preliminary data.</text>
</comment>
<dbReference type="AlphaFoldDB" id="A0A4R2HRG9"/>
<evidence type="ECO:0000313" key="2">
    <source>
        <dbReference type="Proteomes" id="UP000294508"/>
    </source>
</evidence>